<dbReference type="InterPro" id="IPR036291">
    <property type="entry name" value="NAD(P)-bd_dom_sf"/>
</dbReference>
<dbReference type="PANTHER" id="PTHR24320">
    <property type="entry name" value="RETINOL DEHYDROGENASE"/>
    <property type="match status" value="1"/>
</dbReference>
<evidence type="ECO:0000256" key="2">
    <source>
        <dbReference type="ARBA" id="ARBA00023002"/>
    </source>
</evidence>
<evidence type="ECO:0000256" key="1">
    <source>
        <dbReference type="ARBA" id="ARBA00006484"/>
    </source>
</evidence>
<dbReference type="Pfam" id="PF00106">
    <property type="entry name" value="adh_short"/>
    <property type="match status" value="1"/>
</dbReference>
<accession>A0A1Y1I5N0</accession>
<reference evidence="3 4" key="1">
    <citation type="journal article" date="2014" name="Nat. Commun.">
        <title>Klebsormidium flaccidum genome reveals primary factors for plant terrestrial adaptation.</title>
        <authorList>
            <person name="Hori K."/>
            <person name="Maruyama F."/>
            <person name="Fujisawa T."/>
            <person name="Togashi T."/>
            <person name="Yamamoto N."/>
            <person name="Seo M."/>
            <person name="Sato S."/>
            <person name="Yamada T."/>
            <person name="Mori H."/>
            <person name="Tajima N."/>
            <person name="Moriyama T."/>
            <person name="Ikeuchi M."/>
            <person name="Watanabe M."/>
            <person name="Wada H."/>
            <person name="Kobayashi K."/>
            <person name="Saito M."/>
            <person name="Masuda T."/>
            <person name="Sasaki-Sekimoto Y."/>
            <person name="Mashiguchi K."/>
            <person name="Awai K."/>
            <person name="Shimojima M."/>
            <person name="Masuda S."/>
            <person name="Iwai M."/>
            <person name="Nobusawa T."/>
            <person name="Narise T."/>
            <person name="Kondo S."/>
            <person name="Saito H."/>
            <person name="Sato R."/>
            <person name="Murakawa M."/>
            <person name="Ihara Y."/>
            <person name="Oshima-Yamada Y."/>
            <person name="Ohtaka K."/>
            <person name="Satoh M."/>
            <person name="Sonobe K."/>
            <person name="Ishii M."/>
            <person name="Ohtani R."/>
            <person name="Kanamori-Sato M."/>
            <person name="Honoki R."/>
            <person name="Miyazaki D."/>
            <person name="Mochizuki H."/>
            <person name="Umetsu J."/>
            <person name="Higashi K."/>
            <person name="Shibata D."/>
            <person name="Kamiya Y."/>
            <person name="Sato N."/>
            <person name="Nakamura Y."/>
            <person name="Tabata S."/>
            <person name="Ida S."/>
            <person name="Kurokawa K."/>
            <person name="Ohta H."/>
        </authorList>
    </citation>
    <scope>NUCLEOTIDE SEQUENCE [LARGE SCALE GENOMIC DNA]</scope>
    <source>
        <strain evidence="3 4">NIES-2285</strain>
    </source>
</reference>
<dbReference type="InterPro" id="IPR002347">
    <property type="entry name" value="SDR_fam"/>
</dbReference>
<organism evidence="3 4">
    <name type="scientific">Klebsormidium nitens</name>
    <name type="common">Green alga</name>
    <name type="synonym">Ulothrix nitens</name>
    <dbReference type="NCBI Taxonomy" id="105231"/>
    <lineage>
        <taxon>Eukaryota</taxon>
        <taxon>Viridiplantae</taxon>
        <taxon>Streptophyta</taxon>
        <taxon>Klebsormidiophyceae</taxon>
        <taxon>Klebsormidiales</taxon>
        <taxon>Klebsormidiaceae</taxon>
        <taxon>Klebsormidium</taxon>
    </lineage>
</organism>
<dbReference type="SUPFAM" id="SSF51735">
    <property type="entry name" value="NAD(P)-binding Rossmann-fold domains"/>
    <property type="match status" value="1"/>
</dbReference>
<evidence type="ECO:0000313" key="4">
    <source>
        <dbReference type="Proteomes" id="UP000054558"/>
    </source>
</evidence>
<dbReference type="OrthoDB" id="191139at2759"/>
<dbReference type="EMBL" id="DF237228">
    <property type="protein sequence ID" value="GAQ86264.1"/>
    <property type="molecule type" value="Genomic_DNA"/>
</dbReference>
<protein>
    <submittedName>
        <fullName evidence="3">Dehydrogenase</fullName>
    </submittedName>
</protein>
<evidence type="ECO:0000313" key="3">
    <source>
        <dbReference type="EMBL" id="GAQ86264.1"/>
    </source>
</evidence>
<name>A0A1Y1I5N0_KLENI</name>
<dbReference type="STRING" id="105231.A0A1Y1I5N0"/>
<dbReference type="PANTHER" id="PTHR24320:SF262">
    <property type="entry name" value="DEHYDROGENASE"/>
    <property type="match status" value="1"/>
</dbReference>
<dbReference type="PRINTS" id="PR00081">
    <property type="entry name" value="GDHRDH"/>
</dbReference>
<dbReference type="Gene3D" id="3.40.50.720">
    <property type="entry name" value="NAD(P)-binding Rossmann-like Domain"/>
    <property type="match status" value="1"/>
</dbReference>
<gene>
    <name evidence="3" type="ORF">KFL_002790120</name>
</gene>
<sequence length="366" mass="39774">MGSSEDKEQLVNLKKRLDGKVAIVTGANSGLGKETAKFLAGEGASVILGCRSADRGLEAAADIREAVPGADVEAMLLDLRTLASIRDFATKFKEKKRPLHILVNNAGAVLSREWYTEQGVGGSAQVNFLGPYMLTRLLEDELTQGAPSKVVNVSSVMHRMASITSADKFLRDFKHGNYTNTKLANVLFTHELQRRWGGKAIESSAVDPGSVYTRVWRGSVWDRPPGSWLLKSIYGPPEDGAIAVNHAAVAPNRKVRPWKPSLGGPDAEGRFFAKGFFASKLLTAHPLSSSFPGLAPLERAVLTAPIALVLSSLDWPVRWISRGRFNGEVREVRPAPTSRDRALAKELWEEAEKIAGLAEVEPQSAQ</sequence>
<dbReference type="OMA" id="MFSDCKP"/>
<keyword evidence="2" id="KW-0560">Oxidoreductase</keyword>
<dbReference type="Proteomes" id="UP000054558">
    <property type="component" value="Unassembled WGS sequence"/>
</dbReference>
<dbReference type="AlphaFoldDB" id="A0A1Y1I5N0"/>
<dbReference type="GO" id="GO:0016491">
    <property type="term" value="F:oxidoreductase activity"/>
    <property type="evidence" value="ECO:0007669"/>
    <property type="project" value="UniProtKB-KW"/>
</dbReference>
<comment type="similarity">
    <text evidence="1">Belongs to the short-chain dehydrogenases/reductases (SDR) family.</text>
</comment>
<keyword evidence="4" id="KW-1185">Reference proteome</keyword>
<proteinExistence type="inferred from homology"/>